<name>A0ABN1F9E8_9PROT</name>
<evidence type="ECO:0000256" key="3">
    <source>
        <dbReference type="ARBA" id="ARBA00022729"/>
    </source>
</evidence>
<protein>
    <submittedName>
        <fullName evidence="9">DsbA family protein</fullName>
    </submittedName>
</protein>
<gene>
    <name evidence="9" type="ORF">GCM10009416_25070</name>
</gene>
<dbReference type="InterPro" id="IPR012336">
    <property type="entry name" value="Thioredoxin-like_fold"/>
</dbReference>
<dbReference type="Proteomes" id="UP001501588">
    <property type="component" value="Unassembled WGS sequence"/>
</dbReference>
<dbReference type="InterPro" id="IPR036249">
    <property type="entry name" value="Thioredoxin-like_sf"/>
</dbReference>
<evidence type="ECO:0000313" key="10">
    <source>
        <dbReference type="Proteomes" id="UP001501588"/>
    </source>
</evidence>
<keyword evidence="4" id="KW-0560">Oxidoreductase</keyword>
<dbReference type="PROSITE" id="PS51352">
    <property type="entry name" value="THIOREDOXIN_2"/>
    <property type="match status" value="1"/>
</dbReference>
<dbReference type="Gene3D" id="3.40.30.10">
    <property type="entry name" value="Glutaredoxin"/>
    <property type="match status" value="1"/>
</dbReference>
<feature type="domain" description="Thioredoxin" evidence="8">
    <location>
        <begin position="14"/>
        <end position="207"/>
    </location>
</feature>
<evidence type="ECO:0000256" key="5">
    <source>
        <dbReference type="ARBA" id="ARBA00023157"/>
    </source>
</evidence>
<accession>A0ABN1F9E8</accession>
<evidence type="ECO:0000256" key="4">
    <source>
        <dbReference type="ARBA" id="ARBA00023002"/>
    </source>
</evidence>
<dbReference type="RefSeq" id="WP_343895645.1">
    <property type="nucleotide sequence ID" value="NZ_BAAAFZ010000032.1"/>
</dbReference>
<dbReference type="SUPFAM" id="SSF52833">
    <property type="entry name" value="Thioredoxin-like"/>
    <property type="match status" value="1"/>
</dbReference>
<proteinExistence type="inferred from homology"/>
<reference evidence="9 10" key="1">
    <citation type="journal article" date="2019" name="Int. J. Syst. Evol. Microbiol.">
        <title>The Global Catalogue of Microorganisms (GCM) 10K type strain sequencing project: providing services to taxonomists for standard genome sequencing and annotation.</title>
        <authorList>
            <consortium name="The Broad Institute Genomics Platform"/>
            <consortium name="The Broad Institute Genome Sequencing Center for Infectious Disease"/>
            <person name="Wu L."/>
            <person name="Ma J."/>
        </authorList>
    </citation>
    <scope>NUCLEOTIDE SEQUENCE [LARGE SCALE GENOMIC DNA]</scope>
    <source>
        <strain evidence="9 10">JCM 9933</strain>
    </source>
</reference>
<dbReference type="PROSITE" id="PS00194">
    <property type="entry name" value="THIOREDOXIN_1"/>
    <property type="match status" value="1"/>
</dbReference>
<organism evidence="9 10">
    <name type="scientific">Craurococcus roseus</name>
    <dbReference type="NCBI Taxonomy" id="77585"/>
    <lineage>
        <taxon>Bacteria</taxon>
        <taxon>Pseudomonadati</taxon>
        <taxon>Pseudomonadota</taxon>
        <taxon>Alphaproteobacteria</taxon>
        <taxon>Acetobacterales</taxon>
        <taxon>Acetobacteraceae</taxon>
        <taxon>Craurococcus</taxon>
    </lineage>
</organism>
<evidence type="ECO:0000256" key="7">
    <source>
        <dbReference type="SAM" id="SignalP"/>
    </source>
</evidence>
<keyword evidence="3 7" id="KW-0732">Signal</keyword>
<feature type="signal peptide" evidence="7">
    <location>
        <begin position="1"/>
        <end position="24"/>
    </location>
</feature>
<dbReference type="EMBL" id="BAAAFZ010000032">
    <property type="protein sequence ID" value="GAA0585683.1"/>
    <property type="molecule type" value="Genomic_DNA"/>
</dbReference>
<keyword evidence="5" id="KW-1015">Disulfide bond</keyword>
<keyword evidence="6" id="KW-0676">Redox-active center</keyword>
<evidence type="ECO:0000256" key="6">
    <source>
        <dbReference type="ARBA" id="ARBA00023284"/>
    </source>
</evidence>
<comment type="similarity">
    <text evidence="2">Belongs to the thioredoxin family. DsbA subfamily.</text>
</comment>
<comment type="function">
    <text evidence="1">May be required for disulfide bond formation in some proteins.</text>
</comment>
<dbReference type="Pfam" id="PF13462">
    <property type="entry name" value="Thioredoxin_4"/>
    <property type="match status" value="1"/>
</dbReference>
<sequence length="208" mass="22494">MTRPSRRSFLAATGAAILAGPAFAQQAADPRLSERAIGRAGAPVRVLEYFSLTCGHCAAFHRDTLPQVKQKLVEPGTVRLVYRDFPLDRLALAAAAVARSMPAERYEPFIGALLLSQDRWAFTRSADPMEELAKMAALAGMPRPRFDAAVRDEALARAILEGRQAAEREYGVSATPSFVFGPDGKSKTQSGAVGFERFQQLVDEAGKA</sequence>
<evidence type="ECO:0000256" key="2">
    <source>
        <dbReference type="ARBA" id="ARBA00005791"/>
    </source>
</evidence>
<evidence type="ECO:0000256" key="1">
    <source>
        <dbReference type="ARBA" id="ARBA00003565"/>
    </source>
</evidence>
<comment type="caution">
    <text evidence="9">The sequence shown here is derived from an EMBL/GenBank/DDBJ whole genome shotgun (WGS) entry which is preliminary data.</text>
</comment>
<keyword evidence="10" id="KW-1185">Reference proteome</keyword>
<dbReference type="InterPro" id="IPR017937">
    <property type="entry name" value="Thioredoxin_CS"/>
</dbReference>
<dbReference type="PANTHER" id="PTHR13887">
    <property type="entry name" value="GLUTATHIONE S-TRANSFERASE KAPPA"/>
    <property type="match status" value="1"/>
</dbReference>
<dbReference type="PROSITE" id="PS51318">
    <property type="entry name" value="TAT"/>
    <property type="match status" value="1"/>
</dbReference>
<evidence type="ECO:0000313" key="9">
    <source>
        <dbReference type="EMBL" id="GAA0585683.1"/>
    </source>
</evidence>
<evidence type="ECO:0000259" key="8">
    <source>
        <dbReference type="PROSITE" id="PS51352"/>
    </source>
</evidence>
<dbReference type="PANTHER" id="PTHR13887:SF14">
    <property type="entry name" value="DISULFIDE BOND FORMATION PROTEIN D"/>
    <property type="match status" value="1"/>
</dbReference>
<feature type="chain" id="PRO_5045744087" evidence="7">
    <location>
        <begin position="25"/>
        <end position="208"/>
    </location>
</feature>
<dbReference type="InterPro" id="IPR006311">
    <property type="entry name" value="TAT_signal"/>
</dbReference>
<dbReference type="InterPro" id="IPR013766">
    <property type="entry name" value="Thioredoxin_domain"/>
</dbReference>